<dbReference type="GO" id="GO:0005744">
    <property type="term" value="C:TIM23 mitochondrial import inner membrane translocase complex"/>
    <property type="evidence" value="ECO:0007669"/>
    <property type="project" value="TreeGrafter"/>
</dbReference>
<sequence>MEEYAGEPCPWQIGDDCGGAFMMGTIDGGIFQATTGFCNSPGDRDGVSLLLKLVSNF</sequence>
<evidence type="ECO:0000256" key="1">
    <source>
        <dbReference type="ARBA" id="ARBA00002959"/>
    </source>
</evidence>
<keyword evidence="6" id="KW-1133">Transmembrane helix</keyword>
<keyword evidence="4" id="KW-0812">Transmembrane</keyword>
<dbReference type="PANTHER" id="PTHR10485">
    <property type="entry name" value="MITOCHONDRIAL IMPORT INNER MEMBRANE TRANSLOCASE SUBUNIT TIM-17"/>
    <property type="match status" value="1"/>
</dbReference>
<dbReference type="GeneTree" id="ENSGT00950000185097"/>
<name>A0A8C9A812_PROSS</name>
<comment type="subcellular location">
    <subcellularLocation>
        <location evidence="2">Mitochondrion inner membrane</location>
        <topology evidence="2">Multi-pass membrane protein</topology>
    </subcellularLocation>
</comment>
<keyword evidence="8" id="KW-0472">Membrane</keyword>
<evidence type="ECO:0000256" key="7">
    <source>
        <dbReference type="ARBA" id="ARBA00023128"/>
    </source>
</evidence>
<evidence type="ECO:0000313" key="10">
    <source>
        <dbReference type="Proteomes" id="UP000694414"/>
    </source>
</evidence>
<evidence type="ECO:0000313" key="9">
    <source>
        <dbReference type="Ensembl" id="ENSPSMP00000025778.1"/>
    </source>
</evidence>
<dbReference type="AlphaFoldDB" id="A0A8C9A812"/>
<proteinExistence type="inferred from homology"/>
<evidence type="ECO:0000256" key="5">
    <source>
        <dbReference type="ARBA" id="ARBA00022792"/>
    </source>
</evidence>
<organism evidence="9 10">
    <name type="scientific">Prolemur simus</name>
    <name type="common">Greater bamboo lemur</name>
    <name type="synonym">Hapalemur simus</name>
    <dbReference type="NCBI Taxonomy" id="1328070"/>
    <lineage>
        <taxon>Eukaryota</taxon>
        <taxon>Metazoa</taxon>
        <taxon>Chordata</taxon>
        <taxon>Craniata</taxon>
        <taxon>Vertebrata</taxon>
        <taxon>Euteleostomi</taxon>
        <taxon>Mammalia</taxon>
        <taxon>Eutheria</taxon>
        <taxon>Euarchontoglires</taxon>
        <taxon>Primates</taxon>
        <taxon>Strepsirrhini</taxon>
        <taxon>Lemuriformes</taxon>
        <taxon>Lemuridae</taxon>
        <taxon>Prolemur</taxon>
    </lineage>
</organism>
<keyword evidence="7" id="KW-0496">Mitochondrion</keyword>
<dbReference type="PANTHER" id="PTHR10485:SF1">
    <property type="entry name" value="MITOCHONDRIAL IMPORT INNER MEMBRANE TRANSLOCASE SUBUNIT TIM17-A"/>
    <property type="match status" value="1"/>
</dbReference>
<dbReference type="Ensembl" id="ENSPSMT00000029852.1">
    <property type="protein sequence ID" value="ENSPSMP00000025778.1"/>
    <property type="gene ID" value="ENSPSMG00000018084.1"/>
</dbReference>
<evidence type="ECO:0000256" key="6">
    <source>
        <dbReference type="ARBA" id="ARBA00022989"/>
    </source>
</evidence>
<evidence type="ECO:0000256" key="2">
    <source>
        <dbReference type="ARBA" id="ARBA00004448"/>
    </source>
</evidence>
<keyword evidence="10" id="KW-1185">Reference proteome</keyword>
<dbReference type="GO" id="GO:0008320">
    <property type="term" value="F:protein transmembrane transporter activity"/>
    <property type="evidence" value="ECO:0007669"/>
    <property type="project" value="TreeGrafter"/>
</dbReference>
<reference evidence="9" key="2">
    <citation type="submission" date="2025-09" db="UniProtKB">
        <authorList>
            <consortium name="Ensembl"/>
        </authorList>
    </citation>
    <scope>IDENTIFICATION</scope>
</reference>
<accession>A0A8C9A812</accession>
<dbReference type="GO" id="GO:0030150">
    <property type="term" value="P:protein import into mitochondrial matrix"/>
    <property type="evidence" value="ECO:0007669"/>
    <property type="project" value="TreeGrafter"/>
</dbReference>
<comment type="similarity">
    <text evidence="3">Belongs to the Tim17/Tim22/Tim23 family.</text>
</comment>
<evidence type="ECO:0000256" key="4">
    <source>
        <dbReference type="ARBA" id="ARBA00022692"/>
    </source>
</evidence>
<protein>
    <submittedName>
        <fullName evidence="9">Uncharacterized protein</fullName>
    </submittedName>
</protein>
<dbReference type="Proteomes" id="UP000694414">
    <property type="component" value="Unplaced"/>
</dbReference>
<evidence type="ECO:0000256" key="3">
    <source>
        <dbReference type="ARBA" id="ARBA00008444"/>
    </source>
</evidence>
<reference evidence="9" key="1">
    <citation type="submission" date="2025-08" db="UniProtKB">
        <authorList>
            <consortium name="Ensembl"/>
        </authorList>
    </citation>
    <scope>IDENTIFICATION</scope>
</reference>
<keyword evidence="5" id="KW-0999">Mitochondrion inner membrane</keyword>
<evidence type="ECO:0000256" key="8">
    <source>
        <dbReference type="ARBA" id="ARBA00023136"/>
    </source>
</evidence>
<comment type="function">
    <text evidence="1">Essential component of the TIM23 complex, a complex that mediates the translocation of transit peptide-containing proteins across the mitochondrial inner membrane.</text>
</comment>